<dbReference type="EMBL" id="SPHZ02000011">
    <property type="protein sequence ID" value="KAF0893864.1"/>
    <property type="molecule type" value="Genomic_DNA"/>
</dbReference>
<protein>
    <submittedName>
        <fullName evidence="2">Uncharacterized protein</fullName>
    </submittedName>
</protein>
<sequence length="75" mass="8354">MAKITKECQRQAMVTDNAEDWRMSSKMPKTSENGRSHLKKGKGGSSPAKPIADSEGREKYIPIIRPTEDPPKVQV</sequence>
<feature type="region of interest" description="Disordered" evidence="1">
    <location>
        <begin position="1"/>
        <end position="75"/>
    </location>
</feature>
<dbReference type="Proteomes" id="UP000479710">
    <property type="component" value="Unassembled WGS sequence"/>
</dbReference>
<accession>A0A6G1C1W9</accession>
<proteinExistence type="predicted"/>
<dbReference type="AlphaFoldDB" id="A0A6G1C1W9"/>
<evidence type="ECO:0000313" key="3">
    <source>
        <dbReference type="Proteomes" id="UP000479710"/>
    </source>
</evidence>
<reference evidence="2 3" key="1">
    <citation type="submission" date="2019-11" db="EMBL/GenBank/DDBJ databases">
        <title>Whole genome sequence of Oryza granulata.</title>
        <authorList>
            <person name="Li W."/>
        </authorList>
    </citation>
    <scope>NUCLEOTIDE SEQUENCE [LARGE SCALE GENOMIC DNA]</scope>
    <source>
        <strain evidence="3">cv. Menghai</strain>
        <tissue evidence="2">Leaf</tissue>
    </source>
</reference>
<feature type="compositionally biased region" description="Basic and acidic residues" evidence="1">
    <location>
        <begin position="52"/>
        <end position="75"/>
    </location>
</feature>
<name>A0A6G1C1W9_9ORYZ</name>
<comment type="caution">
    <text evidence="2">The sequence shown here is derived from an EMBL/GenBank/DDBJ whole genome shotgun (WGS) entry which is preliminary data.</text>
</comment>
<organism evidence="2 3">
    <name type="scientific">Oryza meyeriana var. granulata</name>
    <dbReference type="NCBI Taxonomy" id="110450"/>
    <lineage>
        <taxon>Eukaryota</taxon>
        <taxon>Viridiplantae</taxon>
        <taxon>Streptophyta</taxon>
        <taxon>Embryophyta</taxon>
        <taxon>Tracheophyta</taxon>
        <taxon>Spermatophyta</taxon>
        <taxon>Magnoliopsida</taxon>
        <taxon>Liliopsida</taxon>
        <taxon>Poales</taxon>
        <taxon>Poaceae</taxon>
        <taxon>BOP clade</taxon>
        <taxon>Oryzoideae</taxon>
        <taxon>Oryzeae</taxon>
        <taxon>Oryzinae</taxon>
        <taxon>Oryza</taxon>
        <taxon>Oryza meyeriana</taxon>
    </lineage>
</organism>
<evidence type="ECO:0000256" key="1">
    <source>
        <dbReference type="SAM" id="MobiDB-lite"/>
    </source>
</evidence>
<evidence type="ECO:0000313" key="2">
    <source>
        <dbReference type="EMBL" id="KAF0893864.1"/>
    </source>
</evidence>
<keyword evidence="3" id="KW-1185">Reference proteome</keyword>
<gene>
    <name evidence="2" type="ORF">E2562_031401</name>
</gene>